<dbReference type="GO" id="GO:0007156">
    <property type="term" value="P:homophilic cell adhesion via plasma membrane adhesion molecules"/>
    <property type="evidence" value="ECO:0007669"/>
    <property type="project" value="InterPro"/>
</dbReference>
<reference evidence="3 4" key="1">
    <citation type="journal article" date="2011" name="Science">
        <title>The ecoresponsive genome of Daphnia pulex.</title>
        <authorList>
            <person name="Colbourne J.K."/>
            <person name="Pfrender M.E."/>
            <person name="Gilbert D."/>
            <person name="Thomas W.K."/>
            <person name="Tucker A."/>
            <person name="Oakley T.H."/>
            <person name="Tokishita S."/>
            <person name="Aerts A."/>
            <person name="Arnold G.J."/>
            <person name="Basu M.K."/>
            <person name="Bauer D.J."/>
            <person name="Caceres C.E."/>
            <person name="Carmel L."/>
            <person name="Casola C."/>
            <person name="Choi J.H."/>
            <person name="Detter J.C."/>
            <person name="Dong Q."/>
            <person name="Dusheyko S."/>
            <person name="Eads B.D."/>
            <person name="Frohlich T."/>
            <person name="Geiler-Samerotte K.A."/>
            <person name="Gerlach D."/>
            <person name="Hatcher P."/>
            <person name="Jogdeo S."/>
            <person name="Krijgsveld J."/>
            <person name="Kriventseva E.V."/>
            <person name="Kultz D."/>
            <person name="Laforsch C."/>
            <person name="Lindquist E."/>
            <person name="Lopez J."/>
            <person name="Manak J.R."/>
            <person name="Muller J."/>
            <person name="Pangilinan J."/>
            <person name="Patwardhan R.P."/>
            <person name="Pitluck S."/>
            <person name="Pritham E.J."/>
            <person name="Rechtsteiner A."/>
            <person name="Rho M."/>
            <person name="Rogozin I.B."/>
            <person name="Sakarya O."/>
            <person name="Salamov A."/>
            <person name="Schaack S."/>
            <person name="Shapiro H."/>
            <person name="Shiga Y."/>
            <person name="Skalitzky C."/>
            <person name="Smith Z."/>
            <person name="Souvorov A."/>
            <person name="Sung W."/>
            <person name="Tang Z."/>
            <person name="Tsuchiya D."/>
            <person name="Tu H."/>
            <person name="Vos H."/>
            <person name="Wang M."/>
            <person name="Wolf Y.I."/>
            <person name="Yamagata H."/>
            <person name="Yamada T."/>
            <person name="Ye Y."/>
            <person name="Shaw J.R."/>
            <person name="Andrews J."/>
            <person name="Crease T.J."/>
            <person name="Tang H."/>
            <person name="Lucas S.M."/>
            <person name="Robertson H.M."/>
            <person name="Bork P."/>
            <person name="Koonin E.V."/>
            <person name="Zdobnov E.M."/>
            <person name="Grigoriev I.V."/>
            <person name="Lynch M."/>
            <person name="Boore J.L."/>
        </authorList>
    </citation>
    <scope>NUCLEOTIDE SEQUENCE [LARGE SCALE GENOMIC DNA]</scope>
</reference>
<evidence type="ECO:0000256" key="1">
    <source>
        <dbReference type="PROSITE-ProRule" id="PRU00043"/>
    </source>
</evidence>
<evidence type="ECO:0000259" key="2">
    <source>
        <dbReference type="PROSITE" id="PS50268"/>
    </source>
</evidence>
<dbReference type="Gene3D" id="2.60.40.3440">
    <property type="match status" value="2"/>
</dbReference>
<organism evidence="3 4">
    <name type="scientific">Daphnia pulex</name>
    <name type="common">Water flea</name>
    <dbReference type="NCBI Taxonomy" id="6669"/>
    <lineage>
        <taxon>Eukaryota</taxon>
        <taxon>Metazoa</taxon>
        <taxon>Ecdysozoa</taxon>
        <taxon>Arthropoda</taxon>
        <taxon>Crustacea</taxon>
        <taxon>Branchiopoda</taxon>
        <taxon>Diplostraca</taxon>
        <taxon>Cladocera</taxon>
        <taxon>Anomopoda</taxon>
        <taxon>Daphniidae</taxon>
        <taxon>Daphnia</taxon>
    </lineage>
</organism>
<dbReference type="PROSITE" id="PS50268">
    <property type="entry name" value="CADHERIN_2"/>
    <property type="match status" value="1"/>
</dbReference>
<sequence>ANFNGEDSVVVDILVGGKKRGRETLKLEVRAQNDLPVASGFNLATREEVATGARITASDVDNDALSFSIGTQPQHGTATVDAKGNVAFTPATNANGTDSFTVVVDDGHGGQATVTIAVKIAAVNDAPVVAAAAVTTNEDETGTATLVASDVDADTLQFAVSTAPKNGTASIDAEGHVRYTPRANFNGVDSFSVVVKDPSGAKASAA</sequence>
<dbReference type="AlphaFoldDB" id="E9I7Z6"/>
<dbReference type="KEGG" id="dpx:DAPPUDRAFT_346643"/>
<keyword evidence="4" id="KW-1185">Reference proteome</keyword>
<protein>
    <recommendedName>
        <fullName evidence="2">Cadherin domain-containing protein</fullName>
    </recommendedName>
</protein>
<dbReference type="HOGENOM" id="CLU_1334802_0_0_1"/>
<dbReference type="EMBL" id="GL737641">
    <property type="protein sequence ID" value="EFX59884.1"/>
    <property type="molecule type" value="Genomic_DNA"/>
</dbReference>
<proteinExistence type="predicted"/>
<gene>
    <name evidence="3" type="ORF">DAPPUDRAFT_346643</name>
</gene>
<dbReference type="Pfam" id="PF17963">
    <property type="entry name" value="Big_9"/>
    <property type="match status" value="2"/>
</dbReference>
<evidence type="ECO:0000313" key="4">
    <source>
        <dbReference type="Proteomes" id="UP000000305"/>
    </source>
</evidence>
<evidence type="ECO:0000313" key="3">
    <source>
        <dbReference type="EMBL" id="EFX59884.1"/>
    </source>
</evidence>
<accession>E9I7Z6</accession>
<dbReference type="InterPro" id="IPR002126">
    <property type="entry name" value="Cadherin-like_dom"/>
</dbReference>
<feature type="non-terminal residue" evidence="3">
    <location>
        <position position="1"/>
    </location>
</feature>
<dbReference type="GO" id="GO:0005509">
    <property type="term" value="F:calcium ion binding"/>
    <property type="evidence" value="ECO:0007669"/>
    <property type="project" value="UniProtKB-UniRule"/>
</dbReference>
<dbReference type="NCBIfam" id="TIGR01965">
    <property type="entry name" value="VCBS_repeat"/>
    <property type="match status" value="1"/>
</dbReference>
<feature type="domain" description="Cadherin" evidence="2">
    <location>
        <begin position="37"/>
        <end position="129"/>
    </location>
</feature>
<keyword evidence="1" id="KW-0106">Calcium</keyword>
<dbReference type="NCBIfam" id="NF012211">
    <property type="entry name" value="tand_rpt_95"/>
    <property type="match status" value="2"/>
</dbReference>
<dbReference type="InterPro" id="IPR010221">
    <property type="entry name" value="VCBS_dom"/>
</dbReference>
<dbReference type="GO" id="GO:0016020">
    <property type="term" value="C:membrane"/>
    <property type="evidence" value="ECO:0007669"/>
    <property type="project" value="InterPro"/>
</dbReference>
<dbReference type="InParanoid" id="E9I7Z6"/>
<name>E9I7Z6_DAPPU</name>
<feature type="non-terminal residue" evidence="3">
    <location>
        <position position="206"/>
    </location>
</feature>
<dbReference type="Proteomes" id="UP000000305">
    <property type="component" value="Unassembled WGS sequence"/>
</dbReference>